<reference evidence="3 4" key="1">
    <citation type="submission" date="2018-06" db="EMBL/GenBank/DDBJ databases">
        <authorList>
            <consortium name="Pathogen Informatics"/>
            <person name="Doyle S."/>
        </authorList>
    </citation>
    <scope>NUCLEOTIDE SEQUENCE [LARGE SCALE GENOMIC DNA]</scope>
    <source>
        <strain evidence="3 4">NCTC11938</strain>
    </source>
</reference>
<gene>
    <name evidence="3" type="primary">wabG_2</name>
    <name evidence="3" type="ORF">NCTC11938_00123</name>
</gene>
<keyword evidence="1 3" id="KW-0808">Transferase</keyword>
<feature type="domain" description="Glycosyltransferase subfamily 4-like N-terminal" evidence="2">
    <location>
        <begin position="18"/>
        <end position="117"/>
    </location>
</feature>
<dbReference type="GO" id="GO:0009103">
    <property type="term" value="P:lipopolysaccharide biosynthetic process"/>
    <property type="evidence" value="ECO:0007669"/>
    <property type="project" value="TreeGrafter"/>
</dbReference>
<dbReference type="Pfam" id="PF13439">
    <property type="entry name" value="Glyco_transf_4"/>
    <property type="match status" value="1"/>
</dbReference>
<proteinExistence type="predicted"/>
<sequence>MKKGLHKQQDTVGNKKSFDLVQSHERIAGCDIYRAGDGVHRRWLLQRSRVLSPLRSKLLLNSCYHRYVMNAEKEMYQSPELKRVICNSEMVKREVMEDFGVESERISVIYNAIDHQRFFPATALYRQQLRQQYHIPVEGKCFIYVGSGFERKGLRAAIEAISHTNAYLLVIGQDKEYKKYQQLAHRLNCHPADLIFRCTERHLTFLSNG</sequence>
<accession>A0A379EZV4</accession>
<dbReference type="AlphaFoldDB" id="A0A379EZV4"/>
<dbReference type="GO" id="GO:0016757">
    <property type="term" value="F:glycosyltransferase activity"/>
    <property type="evidence" value="ECO:0007669"/>
    <property type="project" value="UniProtKB-KW"/>
</dbReference>
<dbReference type="PANTHER" id="PTHR46401:SF2">
    <property type="entry name" value="GLYCOSYLTRANSFERASE WBBK-RELATED"/>
    <property type="match status" value="1"/>
</dbReference>
<dbReference type="PANTHER" id="PTHR46401">
    <property type="entry name" value="GLYCOSYLTRANSFERASE WBBK-RELATED"/>
    <property type="match status" value="1"/>
</dbReference>
<dbReference type="SUPFAM" id="SSF53756">
    <property type="entry name" value="UDP-Glycosyltransferase/glycogen phosphorylase"/>
    <property type="match status" value="1"/>
</dbReference>
<evidence type="ECO:0000259" key="2">
    <source>
        <dbReference type="Pfam" id="PF13439"/>
    </source>
</evidence>
<evidence type="ECO:0000256" key="1">
    <source>
        <dbReference type="ARBA" id="ARBA00022679"/>
    </source>
</evidence>
<dbReference type="CDD" id="cd03801">
    <property type="entry name" value="GT4_PimA-like"/>
    <property type="match status" value="1"/>
</dbReference>
<dbReference type="EMBL" id="UGTS01000001">
    <property type="protein sequence ID" value="SUC11917.1"/>
    <property type="molecule type" value="Genomic_DNA"/>
</dbReference>
<protein>
    <submittedName>
        <fullName evidence="3">Lipopolysaccharide core biosynthesis glycosyl transferase</fullName>
        <ecNumber evidence="3">2.4.-.-</ecNumber>
    </submittedName>
</protein>
<evidence type="ECO:0000313" key="4">
    <source>
        <dbReference type="Proteomes" id="UP000254191"/>
    </source>
</evidence>
<dbReference type="InterPro" id="IPR028098">
    <property type="entry name" value="Glyco_trans_4-like_N"/>
</dbReference>
<name>A0A379EZV4_PROMI</name>
<dbReference type="EC" id="2.4.-.-" evidence="3"/>
<keyword evidence="3" id="KW-0328">Glycosyltransferase</keyword>
<organism evidence="3 4">
    <name type="scientific">Proteus mirabilis</name>
    <dbReference type="NCBI Taxonomy" id="584"/>
    <lineage>
        <taxon>Bacteria</taxon>
        <taxon>Pseudomonadati</taxon>
        <taxon>Pseudomonadota</taxon>
        <taxon>Gammaproteobacteria</taxon>
        <taxon>Enterobacterales</taxon>
        <taxon>Morganellaceae</taxon>
        <taxon>Proteus</taxon>
    </lineage>
</organism>
<evidence type="ECO:0000313" key="3">
    <source>
        <dbReference type="EMBL" id="SUC11917.1"/>
    </source>
</evidence>
<dbReference type="Gene3D" id="3.40.50.2000">
    <property type="entry name" value="Glycogen Phosphorylase B"/>
    <property type="match status" value="2"/>
</dbReference>
<dbReference type="Proteomes" id="UP000254191">
    <property type="component" value="Unassembled WGS sequence"/>
</dbReference>